<proteinExistence type="predicted"/>
<dbReference type="EMBL" id="FOXD01000001">
    <property type="protein sequence ID" value="SFO95493.1"/>
    <property type="molecule type" value="Genomic_DNA"/>
</dbReference>
<accession>A0A1I5LE91</accession>
<dbReference type="RefSeq" id="WP_093334785.1">
    <property type="nucleotide sequence ID" value="NZ_FOXD01000001.1"/>
</dbReference>
<evidence type="ECO:0000313" key="1">
    <source>
        <dbReference type="EMBL" id="SFO95493.1"/>
    </source>
</evidence>
<dbReference type="STRING" id="1884432.SAMN05518683_101208"/>
<name>A0A1I5LE91_9BACI</name>
<dbReference type="OrthoDB" id="2945432at2"/>
<reference evidence="2" key="1">
    <citation type="submission" date="2016-10" db="EMBL/GenBank/DDBJ databases">
        <authorList>
            <person name="Varghese N."/>
            <person name="Submissions S."/>
        </authorList>
    </citation>
    <scope>NUCLEOTIDE SEQUENCE [LARGE SCALE GENOMIC DNA]</scope>
    <source>
        <strain evidence="2">S7</strain>
    </source>
</reference>
<organism evidence="1 2">
    <name type="scientific">Salibacterium halotolerans</name>
    <dbReference type="NCBI Taxonomy" id="1884432"/>
    <lineage>
        <taxon>Bacteria</taxon>
        <taxon>Bacillati</taxon>
        <taxon>Bacillota</taxon>
        <taxon>Bacilli</taxon>
        <taxon>Bacillales</taxon>
        <taxon>Bacillaceae</taxon>
    </lineage>
</organism>
<dbReference type="AlphaFoldDB" id="A0A1I5LE91"/>
<evidence type="ECO:0000313" key="2">
    <source>
        <dbReference type="Proteomes" id="UP000198892"/>
    </source>
</evidence>
<sequence>MTYPVHEHFLFKEKREHFAHTFHALAEEMRKKEIDVSFLHEVIDASQAVGDIQADTAYRLGYERGFQTGRANRKYEIFQEEFWKKAAE</sequence>
<gene>
    <name evidence="1" type="ORF">SAMN05518683_101208</name>
</gene>
<protein>
    <submittedName>
        <fullName evidence="1">Uncharacterized protein</fullName>
    </submittedName>
</protein>
<keyword evidence="2" id="KW-1185">Reference proteome</keyword>
<dbReference type="Proteomes" id="UP000198892">
    <property type="component" value="Unassembled WGS sequence"/>
</dbReference>